<dbReference type="AlphaFoldDB" id="A0A9Q3EAZ2"/>
<feature type="compositionally biased region" description="Basic and acidic residues" evidence="1">
    <location>
        <begin position="65"/>
        <end position="76"/>
    </location>
</feature>
<dbReference type="EMBL" id="AVOT02024740">
    <property type="protein sequence ID" value="MBW0515623.1"/>
    <property type="molecule type" value="Genomic_DNA"/>
</dbReference>
<organism evidence="2 3">
    <name type="scientific">Austropuccinia psidii MF-1</name>
    <dbReference type="NCBI Taxonomy" id="1389203"/>
    <lineage>
        <taxon>Eukaryota</taxon>
        <taxon>Fungi</taxon>
        <taxon>Dikarya</taxon>
        <taxon>Basidiomycota</taxon>
        <taxon>Pucciniomycotina</taxon>
        <taxon>Pucciniomycetes</taxon>
        <taxon>Pucciniales</taxon>
        <taxon>Sphaerophragmiaceae</taxon>
        <taxon>Austropuccinia</taxon>
    </lineage>
</organism>
<gene>
    <name evidence="2" type="ORF">O181_055338</name>
</gene>
<sequence>MRQYKQYYMVYKEKDWELLPQIDQGVMNSWHILKKFLKKEEVVRYSNGWNPLSSKPQFKKIKEYHAKKREASKEEAPSQPTSARGEEEQENELEKTIFPKLQDSKNPKRCHGQCLQHGQKLDGIEGQGGTNNEATSFPKEINLSPDVVNALTEIENSILPFKEFKNSLLSLQEINNNLSSLTKIVVENKKKLITLNF</sequence>
<feature type="region of interest" description="Disordered" evidence="1">
    <location>
        <begin position="65"/>
        <end position="94"/>
    </location>
</feature>
<evidence type="ECO:0000313" key="3">
    <source>
        <dbReference type="Proteomes" id="UP000765509"/>
    </source>
</evidence>
<protein>
    <submittedName>
        <fullName evidence="2">Uncharacterized protein</fullName>
    </submittedName>
</protein>
<dbReference type="Proteomes" id="UP000765509">
    <property type="component" value="Unassembled WGS sequence"/>
</dbReference>
<proteinExistence type="predicted"/>
<evidence type="ECO:0000256" key="1">
    <source>
        <dbReference type="SAM" id="MobiDB-lite"/>
    </source>
</evidence>
<comment type="caution">
    <text evidence="2">The sequence shown here is derived from an EMBL/GenBank/DDBJ whole genome shotgun (WGS) entry which is preliminary data.</text>
</comment>
<name>A0A9Q3EAZ2_9BASI</name>
<keyword evidence="3" id="KW-1185">Reference proteome</keyword>
<evidence type="ECO:0000313" key="2">
    <source>
        <dbReference type="EMBL" id="MBW0515623.1"/>
    </source>
</evidence>
<accession>A0A9Q3EAZ2</accession>
<reference evidence="2" key="1">
    <citation type="submission" date="2021-03" db="EMBL/GenBank/DDBJ databases">
        <title>Draft genome sequence of rust myrtle Austropuccinia psidii MF-1, a brazilian biotype.</title>
        <authorList>
            <person name="Quecine M.C."/>
            <person name="Pachon D.M.R."/>
            <person name="Bonatelli M.L."/>
            <person name="Correr F.H."/>
            <person name="Franceschini L.M."/>
            <person name="Leite T.F."/>
            <person name="Margarido G.R.A."/>
            <person name="Almeida C.A."/>
            <person name="Ferrarezi J.A."/>
            <person name="Labate C.A."/>
        </authorList>
    </citation>
    <scope>NUCLEOTIDE SEQUENCE</scope>
    <source>
        <strain evidence="2">MF-1</strain>
    </source>
</reference>